<evidence type="ECO:0008006" key="3">
    <source>
        <dbReference type="Google" id="ProtNLM"/>
    </source>
</evidence>
<evidence type="ECO:0000313" key="2">
    <source>
        <dbReference type="Proteomes" id="UP000324974"/>
    </source>
</evidence>
<evidence type="ECO:0000313" key="1">
    <source>
        <dbReference type="EMBL" id="QEL16133.1"/>
    </source>
</evidence>
<dbReference type="OrthoDB" id="260287at2"/>
<dbReference type="SUPFAM" id="SSF56059">
    <property type="entry name" value="Glutathione synthetase ATP-binding domain-like"/>
    <property type="match status" value="1"/>
</dbReference>
<name>A0A5C1AD51_9BACT</name>
<dbReference type="KEGG" id="lrs:PX52LOC_03072"/>
<sequence length="279" mass="30759">MTPDSCCVLNGGDGAWAFATLANRLCRAAWLDVSDVPRDYNYVLQTDDRAACGETFIPDRAIQVAADKRLIATTFAAAGVPRPETQLTASLAEAERLLAEQSGREWCVKFPTGCGASGHRRFMTGMELPKNWPVPLVVQEFIRLEQPEVYRTYAAGGQLFGWVVRRFPPGVPSSPWVAHARGARYEDGGQIPPTAATVAHAALQAVGLINSFGCVDLLCRPTGEWVALEVGTDGIFNHVDRDLGLPELEQELDRRIAESFWSRFGDWRPWGSGEWRPRS</sequence>
<dbReference type="Proteomes" id="UP000324974">
    <property type="component" value="Chromosome"/>
</dbReference>
<accession>A0A5C1AD51</accession>
<organism evidence="1 2">
    <name type="scientific">Limnoglobus roseus</name>
    <dbReference type="NCBI Taxonomy" id="2598579"/>
    <lineage>
        <taxon>Bacteria</taxon>
        <taxon>Pseudomonadati</taxon>
        <taxon>Planctomycetota</taxon>
        <taxon>Planctomycetia</taxon>
        <taxon>Gemmatales</taxon>
        <taxon>Gemmataceae</taxon>
        <taxon>Limnoglobus</taxon>
    </lineage>
</organism>
<dbReference type="EMBL" id="CP042425">
    <property type="protein sequence ID" value="QEL16133.1"/>
    <property type="molecule type" value="Genomic_DNA"/>
</dbReference>
<dbReference type="AlphaFoldDB" id="A0A5C1AD51"/>
<protein>
    <recommendedName>
        <fullName evidence="3">ATP-grasp domain-containing protein</fullName>
    </recommendedName>
</protein>
<proteinExistence type="predicted"/>
<reference evidence="2" key="1">
    <citation type="submission" date="2019-08" db="EMBL/GenBank/DDBJ databases">
        <title>Limnoglobus roseus gen. nov., sp. nov., a novel freshwater planctomycete with a giant genome from the family Gemmataceae.</title>
        <authorList>
            <person name="Kulichevskaya I.S."/>
            <person name="Naumoff D.G."/>
            <person name="Miroshnikov K."/>
            <person name="Ivanova A."/>
            <person name="Philippov D.A."/>
            <person name="Hakobyan A."/>
            <person name="Rijpstra I.C."/>
            <person name="Sinninghe Damste J.S."/>
            <person name="Liesack W."/>
            <person name="Dedysh S.N."/>
        </authorList>
    </citation>
    <scope>NUCLEOTIDE SEQUENCE [LARGE SCALE GENOMIC DNA]</scope>
    <source>
        <strain evidence="2">PX52</strain>
    </source>
</reference>
<dbReference type="RefSeq" id="WP_149110895.1">
    <property type="nucleotide sequence ID" value="NZ_CP042425.1"/>
</dbReference>
<gene>
    <name evidence="1" type="ORF">PX52LOC_03072</name>
</gene>
<keyword evidence="2" id="KW-1185">Reference proteome</keyword>